<reference evidence="1" key="1">
    <citation type="submission" date="2022-07" db="EMBL/GenBank/DDBJ databases">
        <authorList>
            <person name="Otstavnykh N."/>
            <person name="Isaeva M."/>
            <person name="Bystritskaya E."/>
        </authorList>
    </citation>
    <scope>NUCLEOTIDE SEQUENCE</scope>
    <source>
        <strain evidence="1">10Alg 79</strain>
    </source>
</reference>
<dbReference type="SUPFAM" id="SSF48576">
    <property type="entry name" value="Terpenoid synthases"/>
    <property type="match status" value="1"/>
</dbReference>
<name>A0AAJ1U795_9RHOB</name>
<dbReference type="Gene3D" id="1.10.600.10">
    <property type="entry name" value="Farnesyl Diphosphate Synthase"/>
    <property type="match status" value="1"/>
</dbReference>
<evidence type="ECO:0000313" key="2">
    <source>
        <dbReference type="Proteomes" id="UP001227162"/>
    </source>
</evidence>
<dbReference type="InterPro" id="IPR002060">
    <property type="entry name" value="Squ/phyt_synthse"/>
</dbReference>
<gene>
    <name evidence="1" type="ORF">NOI20_00565</name>
</gene>
<organism evidence="1 2">
    <name type="scientific">Rhodalgimonas zhirmunskyi</name>
    <dbReference type="NCBI Taxonomy" id="2964767"/>
    <lineage>
        <taxon>Bacteria</taxon>
        <taxon>Pseudomonadati</taxon>
        <taxon>Pseudomonadota</taxon>
        <taxon>Alphaproteobacteria</taxon>
        <taxon>Rhodobacterales</taxon>
        <taxon>Roseobacteraceae</taxon>
        <taxon>Rhodalgimonas</taxon>
    </lineage>
</organism>
<dbReference type="RefSeq" id="WP_317624223.1">
    <property type="nucleotide sequence ID" value="NZ_JANFFA010000001.1"/>
</dbReference>
<dbReference type="EMBL" id="JANFFA010000001">
    <property type="protein sequence ID" value="MDQ2092598.1"/>
    <property type="molecule type" value="Genomic_DNA"/>
</dbReference>
<evidence type="ECO:0000313" key="1">
    <source>
        <dbReference type="EMBL" id="MDQ2092598.1"/>
    </source>
</evidence>
<reference evidence="1" key="2">
    <citation type="submission" date="2023-04" db="EMBL/GenBank/DDBJ databases">
        <title>'Rhodoalgimonas zhirmunskyi' gen. nov., isolated from a red alga.</title>
        <authorList>
            <person name="Nedashkovskaya O.I."/>
            <person name="Otstavnykh N.Y."/>
            <person name="Bystritskaya E.P."/>
            <person name="Balabanova L.A."/>
            <person name="Isaeva M.P."/>
        </authorList>
    </citation>
    <scope>NUCLEOTIDE SEQUENCE</scope>
    <source>
        <strain evidence="1">10Alg 79</strain>
    </source>
</reference>
<keyword evidence="2" id="KW-1185">Reference proteome</keyword>
<dbReference type="InterPro" id="IPR008949">
    <property type="entry name" value="Isoprenoid_synthase_dom_sf"/>
</dbReference>
<dbReference type="AlphaFoldDB" id="A0AAJ1U795"/>
<dbReference type="Proteomes" id="UP001227162">
    <property type="component" value="Unassembled WGS sequence"/>
</dbReference>
<sequence>MSVEACASIVEKGDPPRFRAVMAAPVAARDKLFPLYAFNVEVARAPWVTSEPGIAEIRLQWWIDALGEIAEGAPVRQHEVVVPLAMVVTPEQARGLIPLIEARQWDIYRDPFADTDALLAYLGQTSGRLLETAAALLGQVDPVPAQKAGLAQGIANWLVAAPALQSAGKQPLPGDTPDALRALAEVGLEALRTARGMTIAPGARPAFHVAAEAGAILSTARKDPRAVAERRLVPSPFKSNILLYKSVLTGRF</sequence>
<accession>A0AAJ1U795</accession>
<comment type="caution">
    <text evidence="1">The sequence shown here is derived from an EMBL/GenBank/DDBJ whole genome shotgun (WGS) entry which is preliminary data.</text>
</comment>
<protein>
    <submittedName>
        <fullName evidence="1">Squalene/phytoene synthase family protein</fullName>
    </submittedName>
</protein>
<proteinExistence type="predicted"/>
<dbReference type="Pfam" id="PF00494">
    <property type="entry name" value="SQS_PSY"/>
    <property type="match status" value="1"/>
</dbReference>